<feature type="transmembrane region" description="Helical" evidence="1">
    <location>
        <begin position="21"/>
        <end position="42"/>
    </location>
</feature>
<accession>A0ABM8GBY5</accession>
<sequence>MTGREETLQALDPLGALAGRPLTVLGALAATGVAIVLTAVHGREVGNVPLGVLAVACCVAACLVLLRATDPRRAPVRRRSAVTVVALGVVANAVAALSAWGQNSLVRDDWGPVVLGLLLLSLCPYRPPAEIRTLTVLAGLGVAVITVIESPFFVTQLPPIIFVAIAVVPVVALGFGGAAFSTSVLSRLERWRARAEKASRLHVEQQEEGIVRSVQQGRVSILNRDVVPLFADLVAGGEVTAEHARRATEVSSAIRALMVAETERSWLDDLLVPTASASGSAVWASPVSDPDHVADAMDFDQRSAIRALITALVDRAAVRDLALALRRSGHEVSVLLRCSTELDSPSLSTRLAPYVAVLRAVFDNLVVEPVPPQLTMRFTYVTD</sequence>
<name>A0ABM8GBY5_9MICO</name>
<reference evidence="3" key="1">
    <citation type="journal article" date="2019" name="Int. J. Syst. Evol. Microbiol.">
        <title>The Global Catalogue of Microorganisms (GCM) 10K type strain sequencing project: providing services to taxonomists for standard genome sequencing and annotation.</title>
        <authorList>
            <consortium name="The Broad Institute Genomics Platform"/>
            <consortium name="The Broad Institute Genome Sequencing Center for Infectious Disease"/>
            <person name="Wu L."/>
            <person name="Ma J."/>
        </authorList>
    </citation>
    <scope>NUCLEOTIDE SEQUENCE [LARGE SCALE GENOMIC DNA]</scope>
    <source>
        <strain evidence="3">NBRC 108725</strain>
    </source>
</reference>
<keyword evidence="1" id="KW-1133">Transmembrane helix</keyword>
<keyword evidence="3" id="KW-1185">Reference proteome</keyword>
<dbReference type="EMBL" id="AP027731">
    <property type="protein sequence ID" value="BDZ45750.1"/>
    <property type="molecule type" value="Genomic_DNA"/>
</dbReference>
<proteinExistence type="predicted"/>
<evidence type="ECO:0000313" key="3">
    <source>
        <dbReference type="Proteomes" id="UP001321498"/>
    </source>
</evidence>
<organism evidence="2 3">
    <name type="scientific">Naasia aerilata</name>
    <dbReference type="NCBI Taxonomy" id="1162966"/>
    <lineage>
        <taxon>Bacteria</taxon>
        <taxon>Bacillati</taxon>
        <taxon>Actinomycetota</taxon>
        <taxon>Actinomycetes</taxon>
        <taxon>Micrococcales</taxon>
        <taxon>Microbacteriaceae</taxon>
        <taxon>Naasia</taxon>
    </lineage>
</organism>
<gene>
    <name evidence="2" type="ORF">GCM10025866_16590</name>
</gene>
<keyword evidence="1" id="KW-0812">Transmembrane</keyword>
<evidence type="ECO:0000256" key="1">
    <source>
        <dbReference type="SAM" id="Phobius"/>
    </source>
</evidence>
<keyword evidence="1" id="KW-0472">Membrane</keyword>
<dbReference type="RefSeq" id="WP_286278987.1">
    <property type="nucleotide sequence ID" value="NZ_AP027731.1"/>
</dbReference>
<dbReference type="Proteomes" id="UP001321498">
    <property type="component" value="Chromosome"/>
</dbReference>
<feature type="transmembrane region" description="Helical" evidence="1">
    <location>
        <begin position="48"/>
        <end position="68"/>
    </location>
</feature>
<feature type="transmembrane region" description="Helical" evidence="1">
    <location>
        <begin position="160"/>
        <end position="185"/>
    </location>
</feature>
<feature type="transmembrane region" description="Helical" evidence="1">
    <location>
        <begin position="80"/>
        <end position="98"/>
    </location>
</feature>
<evidence type="ECO:0000313" key="2">
    <source>
        <dbReference type="EMBL" id="BDZ45750.1"/>
    </source>
</evidence>
<feature type="transmembrane region" description="Helical" evidence="1">
    <location>
        <begin position="134"/>
        <end position="154"/>
    </location>
</feature>
<protein>
    <submittedName>
        <fullName evidence="2">Uncharacterized protein</fullName>
    </submittedName>
</protein>